<protein>
    <submittedName>
        <fullName evidence="1">10273_t:CDS:1</fullName>
    </submittedName>
</protein>
<proteinExistence type="predicted"/>
<keyword evidence="2" id="KW-1185">Reference proteome</keyword>
<reference evidence="1 2" key="1">
    <citation type="submission" date="2021-06" db="EMBL/GenBank/DDBJ databases">
        <authorList>
            <person name="Kallberg Y."/>
            <person name="Tangrot J."/>
            <person name="Rosling A."/>
        </authorList>
    </citation>
    <scope>NUCLEOTIDE SEQUENCE [LARGE SCALE GENOMIC DNA]</scope>
    <source>
        <strain evidence="1 2">120-4 pot B 10/14</strain>
    </source>
</reference>
<comment type="caution">
    <text evidence="1">The sequence shown here is derived from an EMBL/GenBank/DDBJ whole genome shotgun (WGS) entry which is preliminary data.</text>
</comment>
<gene>
    <name evidence="1" type="ORF">GMARGA_LOCUS34983</name>
</gene>
<evidence type="ECO:0000313" key="1">
    <source>
        <dbReference type="EMBL" id="CAG8840587.1"/>
    </source>
</evidence>
<feature type="non-terminal residue" evidence="1">
    <location>
        <position position="1"/>
    </location>
</feature>
<dbReference type="EMBL" id="CAJVQB010063227">
    <property type="protein sequence ID" value="CAG8840587.1"/>
    <property type="molecule type" value="Genomic_DNA"/>
</dbReference>
<name>A0ABN7WTW5_GIGMA</name>
<organism evidence="1 2">
    <name type="scientific">Gigaspora margarita</name>
    <dbReference type="NCBI Taxonomy" id="4874"/>
    <lineage>
        <taxon>Eukaryota</taxon>
        <taxon>Fungi</taxon>
        <taxon>Fungi incertae sedis</taxon>
        <taxon>Mucoromycota</taxon>
        <taxon>Glomeromycotina</taxon>
        <taxon>Glomeromycetes</taxon>
        <taxon>Diversisporales</taxon>
        <taxon>Gigasporaceae</taxon>
        <taxon>Gigaspora</taxon>
    </lineage>
</organism>
<evidence type="ECO:0000313" key="2">
    <source>
        <dbReference type="Proteomes" id="UP000789901"/>
    </source>
</evidence>
<sequence>NAWSKLYHSKKRFPTIPILAITITLAYEDNSENVVTICETLI</sequence>
<dbReference type="Proteomes" id="UP000789901">
    <property type="component" value="Unassembled WGS sequence"/>
</dbReference>
<accession>A0ABN7WTW5</accession>